<dbReference type="AlphaFoldDB" id="A0AAN4ZHN4"/>
<evidence type="ECO:0000313" key="2">
    <source>
        <dbReference type="Proteomes" id="UP001328107"/>
    </source>
</evidence>
<accession>A0AAN4ZHN4</accession>
<keyword evidence="2" id="KW-1185">Reference proteome</keyword>
<name>A0AAN4ZHN4_9BILA</name>
<organism evidence="1 2">
    <name type="scientific">Pristionchus mayeri</name>
    <dbReference type="NCBI Taxonomy" id="1317129"/>
    <lineage>
        <taxon>Eukaryota</taxon>
        <taxon>Metazoa</taxon>
        <taxon>Ecdysozoa</taxon>
        <taxon>Nematoda</taxon>
        <taxon>Chromadorea</taxon>
        <taxon>Rhabditida</taxon>
        <taxon>Rhabditina</taxon>
        <taxon>Diplogasteromorpha</taxon>
        <taxon>Diplogasteroidea</taxon>
        <taxon>Neodiplogasteridae</taxon>
        <taxon>Pristionchus</taxon>
    </lineage>
</organism>
<feature type="non-terminal residue" evidence="1">
    <location>
        <position position="1"/>
    </location>
</feature>
<dbReference type="Proteomes" id="UP001328107">
    <property type="component" value="Unassembled WGS sequence"/>
</dbReference>
<reference evidence="2" key="1">
    <citation type="submission" date="2022-10" db="EMBL/GenBank/DDBJ databases">
        <title>Genome assembly of Pristionchus species.</title>
        <authorList>
            <person name="Yoshida K."/>
            <person name="Sommer R.J."/>
        </authorList>
    </citation>
    <scope>NUCLEOTIDE SEQUENCE [LARGE SCALE GENOMIC DNA]</scope>
    <source>
        <strain evidence="2">RS5460</strain>
    </source>
</reference>
<evidence type="ECO:0000313" key="1">
    <source>
        <dbReference type="EMBL" id="GMR39251.1"/>
    </source>
</evidence>
<dbReference type="EMBL" id="BTRK01000002">
    <property type="protein sequence ID" value="GMR39251.1"/>
    <property type="molecule type" value="Genomic_DNA"/>
</dbReference>
<gene>
    <name evidence="1" type="ORF">PMAYCL1PPCAC_09446</name>
</gene>
<proteinExistence type="predicted"/>
<sequence>GKKKSVLEKAEQLEELLESVKKNLSEAAIPSHVLSQLNKICSEQEASDYKDIVEDLAKTIIDQCETLIESFDTAIRSFSTRGWFV</sequence>
<protein>
    <submittedName>
        <fullName evidence="1">Uncharacterized protein</fullName>
    </submittedName>
</protein>
<comment type="caution">
    <text evidence="1">The sequence shown here is derived from an EMBL/GenBank/DDBJ whole genome shotgun (WGS) entry which is preliminary data.</text>
</comment>